<evidence type="ECO:0000313" key="2">
    <source>
        <dbReference type="Proteomes" id="UP001237207"/>
    </source>
</evidence>
<dbReference type="Proteomes" id="UP001237207">
    <property type="component" value="Unassembled WGS sequence"/>
</dbReference>
<name>A0AAJ1SZX3_9BACI</name>
<protein>
    <recommendedName>
        <fullName evidence="3">NERD domain-containing protein</fullName>
    </recommendedName>
</protein>
<proteinExistence type="predicted"/>
<dbReference type="EMBL" id="JAUSUC010000026">
    <property type="protein sequence ID" value="MDQ0215744.1"/>
    <property type="molecule type" value="Genomic_DNA"/>
</dbReference>
<organism evidence="1 2">
    <name type="scientific">Oikeobacillus pervagus</name>
    <dbReference type="NCBI Taxonomy" id="1325931"/>
    <lineage>
        <taxon>Bacteria</taxon>
        <taxon>Bacillati</taxon>
        <taxon>Bacillota</taxon>
        <taxon>Bacilli</taxon>
        <taxon>Bacillales</taxon>
        <taxon>Bacillaceae</taxon>
        <taxon>Oikeobacillus</taxon>
    </lineage>
</organism>
<dbReference type="AlphaFoldDB" id="A0AAJ1SZX3"/>
<evidence type="ECO:0008006" key="3">
    <source>
        <dbReference type="Google" id="ProtNLM"/>
    </source>
</evidence>
<keyword evidence="2" id="KW-1185">Reference proteome</keyword>
<evidence type="ECO:0000313" key="1">
    <source>
        <dbReference type="EMBL" id="MDQ0215744.1"/>
    </source>
</evidence>
<comment type="caution">
    <text evidence="1">The sequence shown here is derived from an EMBL/GenBank/DDBJ whole genome shotgun (WGS) entry which is preliminary data.</text>
</comment>
<dbReference type="RefSeq" id="WP_307257747.1">
    <property type="nucleotide sequence ID" value="NZ_JAUSUC010000026.1"/>
</dbReference>
<accession>A0AAJ1SZX3</accession>
<reference evidence="1" key="1">
    <citation type="submission" date="2023-07" db="EMBL/GenBank/DDBJ databases">
        <title>Genomic Encyclopedia of Type Strains, Phase IV (KMG-IV): sequencing the most valuable type-strain genomes for metagenomic binning, comparative biology and taxonomic classification.</title>
        <authorList>
            <person name="Goeker M."/>
        </authorList>
    </citation>
    <scope>NUCLEOTIDE SEQUENCE</scope>
    <source>
        <strain evidence="1">DSM 23947</strain>
    </source>
</reference>
<dbReference type="InterPro" id="IPR012397">
    <property type="entry name" value="Pullulanase"/>
</dbReference>
<gene>
    <name evidence="1" type="ORF">J2S13_002164</name>
</gene>
<sequence length="326" mass="39235">MAQLIKLQDYISRYEFDLYRYPTQFVRFKKQQWEKTQQKWEVEKQNEGDQPIEEEVFELEKAGFFQRVKGLFKKNVNTELEDDDLEKWGEMKETEVFPFHFNLSHPPKNKHELKKLFLEQLFQFQLKWASSTLTEKSYIDQKYIQDERLQFFLQRFPDTFLLMYEPILRMKNAPVELDHLLITPTEVWCISFLEDGHEATFVGSNDRFWTKKIGEQEEKVLSPAISLNRMGIIISQLFKLYEVEFPVKKLVLSRNGYIDFPTAPFDLEIVDCRNFNQWFESMRKLHSPLKRMQMKATKSLLDYAQTTSIRRPEWDMGIEDPFVVDE</sequence>
<dbReference type="PIRSF" id="PIRSF012560">
    <property type="entry name" value="Pullulanase"/>
    <property type="match status" value="1"/>
</dbReference>